<organism evidence="2 3">
    <name type="scientific">Adineta steineri</name>
    <dbReference type="NCBI Taxonomy" id="433720"/>
    <lineage>
        <taxon>Eukaryota</taxon>
        <taxon>Metazoa</taxon>
        <taxon>Spiralia</taxon>
        <taxon>Gnathifera</taxon>
        <taxon>Rotifera</taxon>
        <taxon>Eurotatoria</taxon>
        <taxon>Bdelloidea</taxon>
        <taxon>Adinetida</taxon>
        <taxon>Adinetidae</taxon>
        <taxon>Adineta</taxon>
    </lineage>
</organism>
<comment type="caution">
    <text evidence="2">The sequence shown here is derived from an EMBL/GenBank/DDBJ whole genome shotgun (WGS) entry which is preliminary data.</text>
</comment>
<gene>
    <name evidence="2" type="ORF">JYZ213_LOCUS38552</name>
</gene>
<feature type="domain" description="RUN" evidence="1">
    <location>
        <begin position="31"/>
        <end position="150"/>
    </location>
</feature>
<dbReference type="Proteomes" id="UP000663845">
    <property type="component" value="Unassembled WGS sequence"/>
</dbReference>
<protein>
    <recommendedName>
        <fullName evidence="1">RUN domain-containing protein</fullName>
    </recommendedName>
</protein>
<dbReference type="Gene3D" id="1.20.58.900">
    <property type="match status" value="1"/>
</dbReference>
<dbReference type="EMBL" id="CAJNOG010001142">
    <property type="protein sequence ID" value="CAF1413823.1"/>
    <property type="molecule type" value="Genomic_DNA"/>
</dbReference>
<dbReference type="SUPFAM" id="SSF140741">
    <property type="entry name" value="RUN domain-like"/>
    <property type="match status" value="1"/>
</dbReference>
<reference evidence="2" key="1">
    <citation type="submission" date="2021-02" db="EMBL/GenBank/DDBJ databases">
        <authorList>
            <person name="Nowell W R."/>
        </authorList>
    </citation>
    <scope>NUCLEOTIDE SEQUENCE</scope>
</reference>
<dbReference type="Pfam" id="PF02759">
    <property type="entry name" value="RUN"/>
    <property type="match status" value="1"/>
</dbReference>
<accession>A0A815LXM7</accession>
<dbReference type="PROSITE" id="PS50826">
    <property type="entry name" value="RUN"/>
    <property type="match status" value="1"/>
</dbReference>
<dbReference type="AlphaFoldDB" id="A0A815LXM7"/>
<sequence>MNTPSQSVNSLLSSLKSTVELLIQFRGDSLTTKYGAIERLRLAILAILSHGLKQTSGDLYEQLWQLIVRLNANSQRYIHLLQDIYHKENIRLSVEQWIDQSVISQCLSQQLSCADNDNDLLQQYYDSRSCFCFYLFSAIRNKHIFKDGSF</sequence>
<dbReference type="InterPro" id="IPR004012">
    <property type="entry name" value="Run_dom"/>
</dbReference>
<name>A0A815LXM7_9BILA</name>
<dbReference type="InterPro" id="IPR037213">
    <property type="entry name" value="Run_dom_sf"/>
</dbReference>
<proteinExistence type="predicted"/>
<evidence type="ECO:0000259" key="1">
    <source>
        <dbReference type="PROSITE" id="PS50826"/>
    </source>
</evidence>
<evidence type="ECO:0000313" key="3">
    <source>
        <dbReference type="Proteomes" id="UP000663845"/>
    </source>
</evidence>
<evidence type="ECO:0000313" key="2">
    <source>
        <dbReference type="EMBL" id="CAF1413823.1"/>
    </source>
</evidence>